<sequence>MLNLITGFGDCLVVETTVWYEWVGWRNDSFGMNGRPLEMVFEFDRLRNFSAMYLHTNNIYSQKVQFSDSRTQPIVEVMPVAGAEPCTIDHSGLRTVVVNQ</sequence>
<dbReference type="Pfam" id="PF21114">
    <property type="entry name" value="DDR1-2_DS-like"/>
    <property type="match status" value="1"/>
</dbReference>
<keyword evidence="5" id="KW-0472">Membrane</keyword>
<evidence type="ECO:0000313" key="9">
    <source>
        <dbReference type="EMBL" id="CAH1395208.1"/>
    </source>
</evidence>
<dbReference type="InterPro" id="IPR048525">
    <property type="entry name" value="DDR1-2_DS-like"/>
</dbReference>
<evidence type="ECO:0000256" key="5">
    <source>
        <dbReference type="ARBA" id="ARBA00023136"/>
    </source>
</evidence>
<evidence type="ECO:0000256" key="6">
    <source>
        <dbReference type="ARBA" id="ARBA00023157"/>
    </source>
</evidence>
<evidence type="ECO:0000256" key="7">
    <source>
        <dbReference type="ARBA" id="ARBA00023180"/>
    </source>
</evidence>
<reference evidence="9" key="1">
    <citation type="submission" date="2022-01" db="EMBL/GenBank/DDBJ databases">
        <authorList>
            <person name="King R."/>
        </authorList>
    </citation>
    <scope>NUCLEOTIDE SEQUENCE</scope>
</reference>
<evidence type="ECO:0000256" key="2">
    <source>
        <dbReference type="ARBA" id="ARBA00022692"/>
    </source>
</evidence>
<comment type="subcellular location">
    <subcellularLocation>
        <location evidence="1">Membrane</location>
        <topology evidence="1">Single-pass type I membrane protein</topology>
    </subcellularLocation>
</comment>
<protein>
    <recommendedName>
        <fullName evidence="8">Discoidin domain-containing protein</fullName>
    </recommendedName>
</protein>
<dbReference type="EMBL" id="OV725079">
    <property type="protein sequence ID" value="CAH1395208.1"/>
    <property type="molecule type" value="Genomic_DNA"/>
</dbReference>
<evidence type="ECO:0000313" key="10">
    <source>
        <dbReference type="Proteomes" id="UP001152798"/>
    </source>
</evidence>
<keyword evidence="7" id="KW-0325">Glycoprotein</keyword>
<proteinExistence type="predicted"/>
<dbReference type="GO" id="GO:0016020">
    <property type="term" value="C:membrane"/>
    <property type="evidence" value="ECO:0007669"/>
    <property type="project" value="UniProtKB-SubCell"/>
</dbReference>
<keyword evidence="2" id="KW-0812">Transmembrane</keyword>
<keyword evidence="4" id="KW-1133">Transmembrane helix</keyword>
<feature type="domain" description="Discoidin" evidence="8">
    <location>
        <begin position="18"/>
        <end position="68"/>
    </location>
</feature>
<evidence type="ECO:0000256" key="1">
    <source>
        <dbReference type="ARBA" id="ARBA00004479"/>
    </source>
</evidence>
<dbReference type="Gene3D" id="2.60.120.1190">
    <property type="match status" value="1"/>
</dbReference>
<keyword evidence="10" id="KW-1185">Reference proteome</keyword>
<dbReference type="OrthoDB" id="6071166at2759"/>
<gene>
    <name evidence="9" type="ORF">NEZAVI_LOCUS5520</name>
</gene>
<dbReference type="Proteomes" id="UP001152798">
    <property type="component" value="Chromosome 3"/>
</dbReference>
<evidence type="ECO:0000259" key="8">
    <source>
        <dbReference type="Pfam" id="PF21114"/>
    </source>
</evidence>
<evidence type="ECO:0000256" key="4">
    <source>
        <dbReference type="ARBA" id="ARBA00022989"/>
    </source>
</evidence>
<evidence type="ECO:0000256" key="3">
    <source>
        <dbReference type="ARBA" id="ARBA00022729"/>
    </source>
</evidence>
<keyword evidence="6" id="KW-1015">Disulfide bond</keyword>
<keyword evidence="3" id="KW-0732">Signal</keyword>
<organism evidence="9 10">
    <name type="scientific">Nezara viridula</name>
    <name type="common">Southern green stink bug</name>
    <name type="synonym">Cimex viridulus</name>
    <dbReference type="NCBI Taxonomy" id="85310"/>
    <lineage>
        <taxon>Eukaryota</taxon>
        <taxon>Metazoa</taxon>
        <taxon>Ecdysozoa</taxon>
        <taxon>Arthropoda</taxon>
        <taxon>Hexapoda</taxon>
        <taxon>Insecta</taxon>
        <taxon>Pterygota</taxon>
        <taxon>Neoptera</taxon>
        <taxon>Paraneoptera</taxon>
        <taxon>Hemiptera</taxon>
        <taxon>Heteroptera</taxon>
        <taxon>Panheteroptera</taxon>
        <taxon>Pentatomomorpha</taxon>
        <taxon>Pentatomoidea</taxon>
        <taxon>Pentatomidae</taxon>
        <taxon>Pentatominae</taxon>
        <taxon>Nezara</taxon>
    </lineage>
</organism>
<name>A0A9P0EE53_NEZVI</name>
<accession>A0A9P0EE53</accession>
<dbReference type="AlphaFoldDB" id="A0A9P0EE53"/>